<dbReference type="RefSeq" id="WP_227117939.1">
    <property type="nucleotide sequence ID" value="NZ_CABUEN010000002.1"/>
</dbReference>
<evidence type="ECO:0000313" key="2">
    <source>
        <dbReference type="EMBL" id="SBW11913.1"/>
    </source>
</evidence>
<evidence type="ECO:0008006" key="3">
    <source>
        <dbReference type="Google" id="ProtNLM"/>
    </source>
</evidence>
<dbReference type="EMBL" id="FLUP01000002">
    <property type="protein sequence ID" value="SBW11913.1"/>
    <property type="molecule type" value="Genomic_DNA"/>
</dbReference>
<organism evidence="2">
    <name type="scientific">uncultured Desulfovibrio sp</name>
    <dbReference type="NCBI Taxonomy" id="167968"/>
    <lineage>
        <taxon>Bacteria</taxon>
        <taxon>Pseudomonadati</taxon>
        <taxon>Thermodesulfobacteriota</taxon>
        <taxon>Desulfovibrionia</taxon>
        <taxon>Desulfovibrionales</taxon>
        <taxon>Desulfovibrionaceae</taxon>
        <taxon>Desulfovibrio</taxon>
        <taxon>environmental samples</taxon>
    </lineage>
</organism>
<name>A0A212KJM0_9BACT</name>
<dbReference type="AlphaFoldDB" id="A0A212KJM0"/>
<accession>A0A212KJM0</accession>
<proteinExistence type="predicted"/>
<feature type="chain" id="PRO_5012781320" description="Tetratricopeptide repeat protein" evidence="1">
    <location>
        <begin position="31"/>
        <end position="117"/>
    </location>
</feature>
<gene>
    <name evidence="2" type="ORF">KM92DES2_20234</name>
</gene>
<protein>
    <recommendedName>
        <fullName evidence="3">Tetratricopeptide repeat protein</fullName>
    </recommendedName>
</protein>
<reference evidence="2" key="1">
    <citation type="submission" date="2016-04" db="EMBL/GenBank/DDBJ databases">
        <authorList>
            <person name="Evans L.H."/>
            <person name="Alamgir A."/>
            <person name="Owens N."/>
            <person name="Weber N.D."/>
            <person name="Virtaneva K."/>
            <person name="Barbian K."/>
            <person name="Babar A."/>
            <person name="Rosenke K."/>
        </authorList>
    </citation>
    <scope>NUCLEOTIDE SEQUENCE</scope>
    <source>
        <strain evidence="2">92-2</strain>
    </source>
</reference>
<keyword evidence="1" id="KW-0732">Signal</keyword>
<sequence length="117" mass="12981">MKKTLNNICALCLMASCALPLAALPASALADSMSSYSGQANDAQAKREAKERANYLSDANEHSLVYLGQARQFREQGRYELARQRYLQALSICADDQTLGIIKRELNGVELLLRTMR</sequence>
<dbReference type="PROSITE" id="PS51257">
    <property type="entry name" value="PROKAR_LIPOPROTEIN"/>
    <property type="match status" value="1"/>
</dbReference>
<evidence type="ECO:0000256" key="1">
    <source>
        <dbReference type="SAM" id="SignalP"/>
    </source>
</evidence>
<feature type="signal peptide" evidence="1">
    <location>
        <begin position="1"/>
        <end position="30"/>
    </location>
</feature>